<gene>
    <name evidence="2" type="ORF">F4553_006304</name>
</gene>
<dbReference type="Proteomes" id="UP000587527">
    <property type="component" value="Unassembled WGS sequence"/>
</dbReference>
<proteinExistence type="predicted"/>
<dbReference type="AlphaFoldDB" id="A0A841C1M3"/>
<feature type="transmembrane region" description="Helical" evidence="1">
    <location>
        <begin position="78"/>
        <end position="98"/>
    </location>
</feature>
<name>A0A841C1M3_9ACTN</name>
<comment type="caution">
    <text evidence="2">The sequence shown here is derived from an EMBL/GenBank/DDBJ whole genome shotgun (WGS) entry which is preliminary data.</text>
</comment>
<protein>
    <submittedName>
        <fullName evidence="2">DMSO/TMAO reductase YedYZ heme-binding membrane subunit</fullName>
    </submittedName>
</protein>
<feature type="transmembrane region" description="Helical" evidence="1">
    <location>
        <begin position="143"/>
        <end position="165"/>
    </location>
</feature>
<evidence type="ECO:0000256" key="1">
    <source>
        <dbReference type="SAM" id="Phobius"/>
    </source>
</evidence>
<keyword evidence="1" id="KW-0472">Membrane</keyword>
<dbReference type="RefSeq" id="WP_184843153.1">
    <property type="nucleotide sequence ID" value="NZ_JACHMN010000003.1"/>
</dbReference>
<feature type="transmembrane region" description="Helical" evidence="1">
    <location>
        <begin position="105"/>
        <end position="131"/>
    </location>
</feature>
<keyword evidence="3" id="KW-1185">Reference proteome</keyword>
<dbReference type="EMBL" id="JACHMN010000003">
    <property type="protein sequence ID" value="MBB5872870.1"/>
    <property type="molecule type" value="Genomic_DNA"/>
</dbReference>
<keyword evidence="1" id="KW-1133">Transmembrane helix</keyword>
<feature type="transmembrane region" description="Helical" evidence="1">
    <location>
        <begin position="36"/>
        <end position="58"/>
    </location>
</feature>
<sequence>MTTPSQPAGSAARDSIRSLLQPSGSAGDAIKSLRTLFVWAMLAYVAAILFFEFFRWVLPTGYSSTFASRSANADFTTLTTLALPLVAVLLATVVQPALGIGKLACLAALGLYVFMLFFDGITFLIGLGSVFDGVGSASGSLSVLAYVVIGLFDLVWVVLAGFAVFKIFTAIGGKLNVGNAAPVA</sequence>
<keyword evidence="1" id="KW-0812">Transmembrane</keyword>
<evidence type="ECO:0000313" key="2">
    <source>
        <dbReference type="EMBL" id="MBB5872870.1"/>
    </source>
</evidence>
<organism evidence="2 3">
    <name type="scientific">Allocatelliglobosispora scoriae</name>
    <dbReference type="NCBI Taxonomy" id="643052"/>
    <lineage>
        <taxon>Bacteria</taxon>
        <taxon>Bacillati</taxon>
        <taxon>Actinomycetota</taxon>
        <taxon>Actinomycetes</taxon>
        <taxon>Micromonosporales</taxon>
        <taxon>Micromonosporaceae</taxon>
        <taxon>Allocatelliglobosispora</taxon>
    </lineage>
</organism>
<accession>A0A841C1M3</accession>
<evidence type="ECO:0000313" key="3">
    <source>
        <dbReference type="Proteomes" id="UP000587527"/>
    </source>
</evidence>
<reference evidence="2 3" key="1">
    <citation type="submission" date="2020-08" db="EMBL/GenBank/DDBJ databases">
        <title>Sequencing the genomes of 1000 actinobacteria strains.</title>
        <authorList>
            <person name="Klenk H.-P."/>
        </authorList>
    </citation>
    <scope>NUCLEOTIDE SEQUENCE [LARGE SCALE GENOMIC DNA]</scope>
    <source>
        <strain evidence="2 3">DSM 45362</strain>
    </source>
</reference>